<feature type="transmembrane region" description="Helical" evidence="1">
    <location>
        <begin position="55"/>
        <end position="72"/>
    </location>
</feature>
<dbReference type="InterPro" id="IPR025333">
    <property type="entry name" value="DUF4239"/>
</dbReference>
<gene>
    <name evidence="2" type="ORF">SAMN05421882_101227</name>
</gene>
<keyword evidence="1" id="KW-0812">Transmembrane</keyword>
<dbReference type="Pfam" id="PF14023">
    <property type="entry name" value="Bestrophin-like"/>
    <property type="match status" value="1"/>
</dbReference>
<evidence type="ECO:0000313" key="2">
    <source>
        <dbReference type="EMBL" id="SDW46344.1"/>
    </source>
</evidence>
<feature type="transmembrane region" description="Helical" evidence="1">
    <location>
        <begin position="192"/>
        <end position="213"/>
    </location>
</feature>
<feature type="transmembrane region" description="Helical" evidence="1">
    <location>
        <begin position="12"/>
        <end position="35"/>
    </location>
</feature>
<evidence type="ECO:0000256" key="1">
    <source>
        <dbReference type="SAM" id="Phobius"/>
    </source>
</evidence>
<proteinExistence type="predicted"/>
<name>A0A1H2TT44_9PROT</name>
<evidence type="ECO:0000313" key="3">
    <source>
        <dbReference type="Proteomes" id="UP000183454"/>
    </source>
</evidence>
<accession>A0A1H2TT44</accession>
<sequence>MDLVHFATDIAHVSGFSALGLFIGLLLAFGIGRYIGARWLLASENEPTSAGLLDGAIFGLLGLLIAFTFSGATTRFDHRKEMVITEANAIGTAYLRLDLLAVEMQPALRALFRQYLDARLEIYQKLPDLKASEAALARASALQGEIWSAAVKACEVTDSAPTTNLLLTALNEMFDIATKRTAVALEMHPPTILYVMLFSLALISAGLAGYTTAGIAKHSLTHMVVFAAIIAITIYVILDIEYPRLGLIRVDSVDRVLVDLRKSME</sequence>
<dbReference type="EMBL" id="FNNH01000012">
    <property type="protein sequence ID" value="SDW46344.1"/>
    <property type="molecule type" value="Genomic_DNA"/>
</dbReference>
<protein>
    <recommendedName>
        <fullName evidence="4">DUF4239 domain-containing protein</fullName>
    </recommendedName>
</protein>
<dbReference type="RefSeq" id="WP_074666556.1">
    <property type="nucleotide sequence ID" value="NZ_FNNH01000012.1"/>
</dbReference>
<keyword evidence="1" id="KW-1133">Transmembrane helix</keyword>
<feature type="transmembrane region" description="Helical" evidence="1">
    <location>
        <begin position="219"/>
        <end position="238"/>
    </location>
</feature>
<evidence type="ECO:0008006" key="4">
    <source>
        <dbReference type="Google" id="ProtNLM"/>
    </source>
</evidence>
<keyword evidence="1" id="KW-0472">Membrane</keyword>
<reference evidence="2 3" key="1">
    <citation type="submission" date="2016-10" db="EMBL/GenBank/DDBJ databases">
        <authorList>
            <person name="de Groot N.N."/>
        </authorList>
    </citation>
    <scope>NUCLEOTIDE SEQUENCE [LARGE SCALE GENOMIC DNA]</scope>
    <source>
        <strain evidence="2 3">Nm110</strain>
    </source>
</reference>
<dbReference type="AlphaFoldDB" id="A0A1H2TT44"/>
<organism evidence="2 3">
    <name type="scientific">Nitrosomonas communis</name>
    <dbReference type="NCBI Taxonomy" id="44574"/>
    <lineage>
        <taxon>Bacteria</taxon>
        <taxon>Pseudomonadati</taxon>
        <taxon>Pseudomonadota</taxon>
        <taxon>Betaproteobacteria</taxon>
        <taxon>Nitrosomonadales</taxon>
        <taxon>Nitrosomonadaceae</taxon>
        <taxon>Nitrosomonas</taxon>
    </lineage>
</organism>
<dbReference type="Proteomes" id="UP000183454">
    <property type="component" value="Unassembled WGS sequence"/>
</dbReference>